<reference evidence="1" key="1">
    <citation type="submission" date="2020-08" db="EMBL/GenBank/DDBJ databases">
        <title>Genome public.</title>
        <authorList>
            <person name="Liu C."/>
            <person name="Sun Q."/>
        </authorList>
    </citation>
    <scope>NUCLEOTIDE SEQUENCE</scope>
    <source>
        <strain evidence="1">BX8</strain>
    </source>
</reference>
<dbReference type="RefSeq" id="WP_186888897.1">
    <property type="nucleotide sequence ID" value="NZ_JACONZ010000005.1"/>
</dbReference>
<protein>
    <submittedName>
        <fullName evidence="1">Uncharacterized protein</fullName>
    </submittedName>
</protein>
<evidence type="ECO:0000313" key="2">
    <source>
        <dbReference type="Proteomes" id="UP000659630"/>
    </source>
</evidence>
<accession>A0A923L2A2</accession>
<name>A0A923L2A2_9FIRM</name>
<keyword evidence="2" id="KW-1185">Reference proteome</keyword>
<proteinExistence type="predicted"/>
<gene>
    <name evidence="1" type="ORF">H8S23_13630</name>
</gene>
<comment type="caution">
    <text evidence="1">The sequence shown here is derived from an EMBL/GenBank/DDBJ whole genome shotgun (WGS) entry which is preliminary data.</text>
</comment>
<dbReference type="Proteomes" id="UP000659630">
    <property type="component" value="Unassembled WGS sequence"/>
</dbReference>
<dbReference type="EMBL" id="JACONZ010000005">
    <property type="protein sequence ID" value="MBC5582548.1"/>
    <property type="molecule type" value="Genomic_DNA"/>
</dbReference>
<organism evidence="1 2">
    <name type="scientific">Anaerofilum hominis</name>
    <dbReference type="NCBI Taxonomy" id="2763016"/>
    <lineage>
        <taxon>Bacteria</taxon>
        <taxon>Bacillati</taxon>
        <taxon>Bacillota</taxon>
        <taxon>Clostridia</taxon>
        <taxon>Eubacteriales</taxon>
        <taxon>Oscillospiraceae</taxon>
        <taxon>Anaerofilum</taxon>
    </lineage>
</organism>
<evidence type="ECO:0000313" key="1">
    <source>
        <dbReference type="EMBL" id="MBC5582548.1"/>
    </source>
</evidence>
<dbReference type="AlphaFoldDB" id="A0A923L2A2"/>
<sequence length="131" mass="14221">MLKLKFADNSEKEILDATTVYPSGSSAIRSRMEVHMAEDAMPLEAFEALVSDPQKTSALRLIETGLGEDGTEVTVRDTLYSAYTLVASLGKQRVDKLDYTSGQPAGETHLVAVLEQLTYIEQQLAALGISV</sequence>